<feature type="chain" id="PRO_5045656173" evidence="3">
    <location>
        <begin position="24"/>
        <end position="431"/>
    </location>
</feature>
<evidence type="ECO:0000313" key="4">
    <source>
        <dbReference type="EMBL" id="MFI6497300.1"/>
    </source>
</evidence>
<dbReference type="InterPro" id="IPR006059">
    <property type="entry name" value="SBP"/>
</dbReference>
<comment type="similarity">
    <text evidence="1">Belongs to the bacterial solute-binding protein 1 family.</text>
</comment>
<dbReference type="PROSITE" id="PS51257">
    <property type="entry name" value="PROKAR_LIPOPROTEIN"/>
    <property type="match status" value="1"/>
</dbReference>
<keyword evidence="2" id="KW-0813">Transport</keyword>
<keyword evidence="5" id="KW-1185">Reference proteome</keyword>
<organism evidence="4 5">
    <name type="scientific">Nonomuraea typhae</name>
    <dbReference type="NCBI Taxonomy" id="2603600"/>
    <lineage>
        <taxon>Bacteria</taxon>
        <taxon>Bacillati</taxon>
        <taxon>Actinomycetota</taxon>
        <taxon>Actinomycetes</taxon>
        <taxon>Streptosporangiales</taxon>
        <taxon>Streptosporangiaceae</taxon>
        <taxon>Nonomuraea</taxon>
    </lineage>
</organism>
<dbReference type="SUPFAM" id="SSF53850">
    <property type="entry name" value="Periplasmic binding protein-like II"/>
    <property type="match status" value="1"/>
</dbReference>
<feature type="signal peptide" evidence="3">
    <location>
        <begin position="1"/>
        <end position="23"/>
    </location>
</feature>
<reference evidence="4 5" key="1">
    <citation type="submission" date="2024-10" db="EMBL/GenBank/DDBJ databases">
        <title>The Natural Products Discovery Center: Release of the First 8490 Sequenced Strains for Exploring Actinobacteria Biosynthetic Diversity.</title>
        <authorList>
            <person name="Kalkreuter E."/>
            <person name="Kautsar S.A."/>
            <person name="Yang D."/>
            <person name="Bader C.D."/>
            <person name="Teijaro C.N."/>
            <person name="Fluegel L."/>
            <person name="Davis C.M."/>
            <person name="Simpson J.R."/>
            <person name="Lauterbach L."/>
            <person name="Steele A.D."/>
            <person name="Gui C."/>
            <person name="Meng S."/>
            <person name="Li G."/>
            <person name="Viehrig K."/>
            <person name="Ye F."/>
            <person name="Su P."/>
            <person name="Kiefer A.F."/>
            <person name="Nichols A."/>
            <person name="Cepeda A.J."/>
            <person name="Yan W."/>
            <person name="Fan B."/>
            <person name="Jiang Y."/>
            <person name="Adhikari A."/>
            <person name="Zheng C.-J."/>
            <person name="Schuster L."/>
            <person name="Cowan T.M."/>
            <person name="Smanski M.J."/>
            <person name="Chevrette M.G."/>
            <person name="De Carvalho L.P.S."/>
            <person name="Shen B."/>
        </authorList>
    </citation>
    <scope>NUCLEOTIDE SEQUENCE [LARGE SCALE GENOMIC DNA]</scope>
    <source>
        <strain evidence="4 5">NPDC050545</strain>
    </source>
</reference>
<evidence type="ECO:0000256" key="1">
    <source>
        <dbReference type="ARBA" id="ARBA00008520"/>
    </source>
</evidence>
<dbReference type="Pfam" id="PF01547">
    <property type="entry name" value="SBP_bac_1"/>
    <property type="match status" value="1"/>
</dbReference>
<keyword evidence="3" id="KW-0732">Signal</keyword>
<dbReference type="PANTHER" id="PTHR43649">
    <property type="entry name" value="ARABINOSE-BINDING PROTEIN-RELATED"/>
    <property type="match status" value="1"/>
</dbReference>
<proteinExistence type="inferred from homology"/>
<evidence type="ECO:0000256" key="3">
    <source>
        <dbReference type="SAM" id="SignalP"/>
    </source>
</evidence>
<dbReference type="EMBL" id="JBITGY010000002">
    <property type="protein sequence ID" value="MFI6497300.1"/>
    <property type="molecule type" value="Genomic_DNA"/>
</dbReference>
<evidence type="ECO:0000256" key="2">
    <source>
        <dbReference type="ARBA" id="ARBA00022448"/>
    </source>
</evidence>
<evidence type="ECO:0000313" key="5">
    <source>
        <dbReference type="Proteomes" id="UP001612741"/>
    </source>
</evidence>
<dbReference type="PANTHER" id="PTHR43649:SF29">
    <property type="entry name" value="OSMOPROTECTIVE COMPOUNDS-BINDING PROTEIN GGTB"/>
    <property type="match status" value="1"/>
</dbReference>
<comment type="caution">
    <text evidence="4">The sequence shown here is derived from an EMBL/GenBank/DDBJ whole genome shotgun (WGS) entry which is preliminary data.</text>
</comment>
<dbReference type="RefSeq" id="WP_397080034.1">
    <property type="nucleotide sequence ID" value="NZ_JBITGY010000002.1"/>
</dbReference>
<accession>A0ABW7YNW4</accession>
<dbReference type="InterPro" id="IPR050490">
    <property type="entry name" value="Bact_solute-bd_prot1"/>
</dbReference>
<gene>
    <name evidence="4" type="ORF">ACIBG2_07955</name>
</gene>
<name>A0ABW7YNW4_9ACTN</name>
<protein>
    <submittedName>
        <fullName evidence="4">ABC transporter substrate-binding protein</fullName>
    </submittedName>
</protein>
<dbReference type="Proteomes" id="UP001612741">
    <property type="component" value="Unassembled WGS sequence"/>
</dbReference>
<dbReference type="Gene3D" id="3.40.190.10">
    <property type="entry name" value="Periplasmic binding protein-like II"/>
    <property type="match status" value="2"/>
</dbReference>
<sequence>MNRTLAAGLAALLALTACTVNEAAAPPSGGQAPSGGSKTVSFLLFESPNLDAAYWDAQIKRATDAVPGITVKKVVAPSAGSRDEFAKQLIASGQFPDVHVGLQDILGFAPSLYAWTPEDLEDFECTTCGAIGGKVVQLPTNTQTHSNVYYNKDLFEKAGIAAPPRTYAGLLDAAAKLKAAGITPFVIGGGPDAFASTLAWTGVLTTDVYGKDPAWMRMRREGKVKFTDPGFKAATQKFADLAAKGYIDKKDLSRDYGATQTAFLEGKGAMYPMGSWFASPGAGDNPANKIKIGRFTWPGDTGATKLAAFTGGGLTVSAAARDLDAAKRFALAFQLDTANLDASVKADALFPAIEGYTPPEMGPVFTDSYQAWSDAKAAGATVPSFGWEAGDDAMPPGMKEKWWASAQDLISGKKTVDEVLRYLDDEWDKSS</sequence>